<dbReference type="HOGENOM" id="CLU_069689_0_0_1"/>
<dbReference type="PANTHER" id="PTHR16537:SF1">
    <property type="entry name" value="PROTEIN ZNRD2"/>
    <property type="match status" value="1"/>
</dbReference>
<sequence length="322" mass="35044">MATVADISQSLGDYMLKGWVLTDQSCPTPGCAVPLLRSPKGRTPITSFCVKCSDENALRVQPRNHALASSSYTSTESQISRASTPPTEFSEIPESPVFLPLEESDETRRRRAQSDQASSEIGRRLLKGWAMLGDECPNEMCYGVPLVRPPKSGGEKDPRKECVICGNTYVSEVDWAGKETLVFQEVKSNAPPDVRTQGSISYIPPPSAQDSETTYQPLSSPFGRKAAEEEQVPPQHSSHPLVKSVALNTNPISPSTSSRMVVEETSEALQASLRALTRRLTSMTSHSMTDLGSLGATADAITKVAQALVQVRQLQKMQIHLE</sequence>
<accession>A0A067TXR1</accession>
<dbReference type="PANTHER" id="PTHR16537">
    <property type="entry name" value="SJOEGREN SYNDROME/SCLERODERMA AUTOANTIGEN 1"/>
    <property type="match status" value="1"/>
</dbReference>
<reference evidence="3" key="1">
    <citation type="journal article" date="2014" name="Proc. Natl. Acad. Sci. U.S.A.">
        <title>Extensive sampling of basidiomycete genomes demonstrates inadequacy of the white-rot/brown-rot paradigm for wood decay fungi.</title>
        <authorList>
            <person name="Riley R."/>
            <person name="Salamov A.A."/>
            <person name="Brown D.W."/>
            <person name="Nagy L.G."/>
            <person name="Floudas D."/>
            <person name="Held B.W."/>
            <person name="Levasseur A."/>
            <person name="Lombard V."/>
            <person name="Morin E."/>
            <person name="Otillar R."/>
            <person name="Lindquist E.A."/>
            <person name="Sun H."/>
            <person name="LaButti K.M."/>
            <person name="Schmutz J."/>
            <person name="Jabbour D."/>
            <person name="Luo H."/>
            <person name="Baker S.E."/>
            <person name="Pisabarro A.G."/>
            <person name="Walton J.D."/>
            <person name="Blanchette R.A."/>
            <person name="Henrissat B."/>
            <person name="Martin F."/>
            <person name="Cullen D."/>
            <person name="Hibbett D.S."/>
            <person name="Grigoriev I.V."/>
        </authorList>
    </citation>
    <scope>NUCLEOTIDE SEQUENCE [LARGE SCALE GENOMIC DNA]</scope>
    <source>
        <strain evidence="3">CBS 339.88</strain>
    </source>
</reference>
<dbReference type="Proteomes" id="UP000027222">
    <property type="component" value="Unassembled WGS sequence"/>
</dbReference>
<dbReference type="InterPro" id="IPR051888">
    <property type="entry name" value="UPF0148_domain"/>
</dbReference>
<proteinExistence type="predicted"/>
<protein>
    <recommendedName>
        <fullName evidence="4">Sjogrens syndrome scleroderma autoantigen 1 family protein</fullName>
    </recommendedName>
</protein>
<gene>
    <name evidence="2" type="ORF">GALMADRAFT_236240</name>
</gene>
<dbReference type="InterPro" id="IPR009563">
    <property type="entry name" value="SSSCA1"/>
</dbReference>
<evidence type="ECO:0008006" key="4">
    <source>
        <dbReference type="Google" id="ProtNLM"/>
    </source>
</evidence>
<dbReference type="STRING" id="685588.A0A067TXR1"/>
<dbReference type="Pfam" id="PF06677">
    <property type="entry name" value="Auto_anti-p27"/>
    <property type="match status" value="2"/>
</dbReference>
<evidence type="ECO:0000313" key="2">
    <source>
        <dbReference type="EMBL" id="KDR83828.1"/>
    </source>
</evidence>
<dbReference type="EMBL" id="KL142368">
    <property type="protein sequence ID" value="KDR83828.1"/>
    <property type="molecule type" value="Genomic_DNA"/>
</dbReference>
<keyword evidence="3" id="KW-1185">Reference proteome</keyword>
<dbReference type="AlphaFoldDB" id="A0A067TXR1"/>
<feature type="region of interest" description="Disordered" evidence="1">
    <location>
        <begin position="190"/>
        <end position="220"/>
    </location>
</feature>
<feature type="compositionally biased region" description="Low complexity" evidence="1">
    <location>
        <begin position="69"/>
        <end position="80"/>
    </location>
</feature>
<feature type="region of interest" description="Disordered" evidence="1">
    <location>
        <begin position="67"/>
        <end position="97"/>
    </location>
</feature>
<feature type="compositionally biased region" description="Polar residues" evidence="1">
    <location>
        <begin position="208"/>
        <end position="219"/>
    </location>
</feature>
<dbReference type="OrthoDB" id="28939at2759"/>
<name>A0A067TXR1_GALM3</name>
<organism evidence="2 3">
    <name type="scientific">Galerina marginata (strain CBS 339.88)</name>
    <dbReference type="NCBI Taxonomy" id="685588"/>
    <lineage>
        <taxon>Eukaryota</taxon>
        <taxon>Fungi</taxon>
        <taxon>Dikarya</taxon>
        <taxon>Basidiomycota</taxon>
        <taxon>Agaricomycotina</taxon>
        <taxon>Agaricomycetes</taxon>
        <taxon>Agaricomycetidae</taxon>
        <taxon>Agaricales</taxon>
        <taxon>Agaricineae</taxon>
        <taxon>Strophariaceae</taxon>
        <taxon>Galerina</taxon>
    </lineage>
</organism>
<evidence type="ECO:0000313" key="3">
    <source>
        <dbReference type="Proteomes" id="UP000027222"/>
    </source>
</evidence>
<evidence type="ECO:0000256" key="1">
    <source>
        <dbReference type="SAM" id="MobiDB-lite"/>
    </source>
</evidence>